<dbReference type="Pfam" id="PF00528">
    <property type="entry name" value="BPD_transp_1"/>
    <property type="match status" value="1"/>
</dbReference>
<reference evidence="9 11" key="1">
    <citation type="submission" date="2015-09" db="EMBL/GenBank/DDBJ databases">
        <authorList>
            <consortium name="Pathogen Informatics"/>
        </authorList>
    </citation>
    <scope>NUCLEOTIDE SEQUENCE [LARGE SCALE GENOMIC DNA]</scope>
    <source>
        <strain evidence="9 11">2789STDY5834962</strain>
    </source>
</reference>
<dbReference type="EMBL" id="CYXR01000001">
    <property type="protein sequence ID" value="CUM69833.1"/>
    <property type="molecule type" value="Genomic_DNA"/>
</dbReference>
<dbReference type="InterPro" id="IPR000515">
    <property type="entry name" value="MetI-like"/>
</dbReference>
<dbReference type="GO" id="GO:0055085">
    <property type="term" value="P:transmembrane transport"/>
    <property type="evidence" value="ECO:0007669"/>
    <property type="project" value="InterPro"/>
</dbReference>
<feature type="transmembrane region" description="Helical" evidence="7">
    <location>
        <begin position="172"/>
        <end position="191"/>
    </location>
</feature>
<evidence type="ECO:0000256" key="5">
    <source>
        <dbReference type="ARBA" id="ARBA00022989"/>
    </source>
</evidence>
<proteinExistence type="inferred from homology"/>
<dbReference type="GO" id="GO:0005886">
    <property type="term" value="C:plasma membrane"/>
    <property type="evidence" value="ECO:0007669"/>
    <property type="project" value="UniProtKB-SubCell"/>
</dbReference>
<keyword evidence="5 7" id="KW-1133">Transmembrane helix</keyword>
<keyword evidence="2 7" id="KW-0813">Transport</keyword>
<comment type="subcellular location">
    <subcellularLocation>
        <location evidence="1 7">Cell membrane</location>
        <topology evidence="1 7">Multi-pass membrane protein</topology>
    </subcellularLocation>
</comment>
<dbReference type="Proteomes" id="UP000283360">
    <property type="component" value="Unassembled WGS sequence"/>
</dbReference>
<organism evidence="9 11">
    <name type="scientific">Coprococcus comes</name>
    <dbReference type="NCBI Taxonomy" id="410072"/>
    <lineage>
        <taxon>Bacteria</taxon>
        <taxon>Bacillati</taxon>
        <taxon>Bacillota</taxon>
        <taxon>Clostridia</taxon>
        <taxon>Lachnospirales</taxon>
        <taxon>Lachnospiraceae</taxon>
        <taxon>Coprococcus</taxon>
    </lineage>
</organism>
<dbReference type="PANTHER" id="PTHR43163:SF6">
    <property type="entry name" value="DIPEPTIDE TRANSPORT SYSTEM PERMEASE PROTEIN DPPB-RELATED"/>
    <property type="match status" value="1"/>
</dbReference>
<evidence type="ECO:0000313" key="9">
    <source>
        <dbReference type="EMBL" id="CUM69833.1"/>
    </source>
</evidence>
<dbReference type="CDD" id="cd06261">
    <property type="entry name" value="TM_PBP2"/>
    <property type="match status" value="1"/>
</dbReference>
<keyword evidence="4 7" id="KW-0812">Transmembrane</keyword>
<dbReference type="InterPro" id="IPR035906">
    <property type="entry name" value="MetI-like_sf"/>
</dbReference>
<comment type="similarity">
    <text evidence="7">Belongs to the binding-protein-dependent transport system permease family.</text>
</comment>
<evidence type="ECO:0000259" key="8">
    <source>
        <dbReference type="PROSITE" id="PS50928"/>
    </source>
</evidence>
<dbReference type="Pfam" id="PF19300">
    <property type="entry name" value="BPD_transp_1_N"/>
    <property type="match status" value="1"/>
</dbReference>
<evidence type="ECO:0000256" key="3">
    <source>
        <dbReference type="ARBA" id="ARBA00022475"/>
    </source>
</evidence>
<dbReference type="InterPro" id="IPR045621">
    <property type="entry name" value="BPD_transp_1_N"/>
</dbReference>
<feature type="transmembrane region" description="Helical" evidence="7">
    <location>
        <begin position="9"/>
        <end position="30"/>
    </location>
</feature>
<dbReference type="EMBL" id="QRXJ01000021">
    <property type="protein sequence ID" value="RGT87632.1"/>
    <property type="molecule type" value="Genomic_DNA"/>
</dbReference>
<dbReference type="AlphaFoldDB" id="A0A173QW48"/>
<evidence type="ECO:0000256" key="1">
    <source>
        <dbReference type="ARBA" id="ARBA00004651"/>
    </source>
</evidence>
<evidence type="ECO:0000256" key="4">
    <source>
        <dbReference type="ARBA" id="ARBA00022692"/>
    </source>
</evidence>
<dbReference type="Gene3D" id="1.10.3720.10">
    <property type="entry name" value="MetI-like"/>
    <property type="match status" value="1"/>
</dbReference>
<evidence type="ECO:0000313" key="10">
    <source>
        <dbReference type="EMBL" id="RGT87632.1"/>
    </source>
</evidence>
<reference evidence="10 12" key="2">
    <citation type="submission" date="2018-08" db="EMBL/GenBank/DDBJ databases">
        <title>A genome reference for cultivated species of the human gut microbiota.</title>
        <authorList>
            <person name="Zou Y."/>
            <person name="Xue W."/>
            <person name="Luo G."/>
        </authorList>
    </citation>
    <scope>NUCLEOTIDE SEQUENCE [LARGE SCALE GENOMIC DNA]</scope>
    <source>
        <strain evidence="10 12">AF18-12LB</strain>
    </source>
</reference>
<protein>
    <submittedName>
        <fullName evidence="10">ABC transporter permease</fullName>
    </submittedName>
    <submittedName>
        <fullName evidence="9">Oligopeptide transport system permease protein oppB</fullName>
    </submittedName>
</protein>
<dbReference type="SUPFAM" id="SSF161098">
    <property type="entry name" value="MetI-like"/>
    <property type="match status" value="1"/>
</dbReference>
<keyword evidence="3" id="KW-1003">Cell membrane</keyword>
<feature type="domain" description="ABC transmembrane type-1" evidence="8">
    <location>
        <begin position="94"/>
        <end position="295"/>
    </location>
</feature>
<evidence type="ECO:0000313" key="12">
    <source>
        <dbReference type="Proteomes" id="UP000283360"/>
    </source>
</evidence>
<keyword evidence="12" id="KW-1185">Reference proteome</keyword>
<gene>
    <name evidence="9" type="primary">oppB_2</name>
    <name evidence="10" type="ORF">DWX03_13890</name>
    <name evidence="9" type="ORF">ERS852574_00102</name>
</gene>
<name>A0A173QW48_9FIRM</name>
<evidence type="ECO:0000256" key="7">
    <source>
        <dbReference type="RuleBase" id="RU363032"/>
    </source>
</evidence>
<evidence type="ECO:0000256" key="2">
    <source>
        <dbReference type="ARBA" id="ARBA00022448"/>
    </source>
</evidence>
<dbReference type="Proteomes" id="UP000095727">
    <property type="component" value="Unassembled WGS sequence"/>
</dbReference>
<dbReference type="PROSITE" id="PS50928">
    <property type="entry name" value="ABC_TM1"/>
    <property type="match status" value="1"/>
</dbReference>
<feature type="transmembrane region" description="Helical" evidence="7">
    <location>
        <begin position="270"/>
        <end position="298"/>
    </location>
</feature>
<feature type="transmembrane region" description="Helical" evidence="7">
    <location>
        <begin position="226"/>
        <end position="248"/>
    </location>
</feature>
<dbReference type="RefSeq" id="WP_055155474.1">
    <property type="nucleotide sequence ID" value="NZ_CAXSNH010000004.1"/>
</dbReference>
<evidence type="ECO:0000313" key="11">
    <source>
        <dbReference type="Proteomes" id="UP000095727"/>
    </source>
</evidence>
<sequence>MLRYIAKRVLSAIITIWFIMTLTFILMNAIPGDPFASEKMNDPVIIANMKAKYGLDKPFIEQYGTYMRNYMHGDFGISFMKKGITTNDIISAGFPYSLAIGIWASLVILGFGIFFGIIAALRQNKFVDRVLMVLSTLGATIPSFVFATGFLYLFSKILGWVPSFGVNSWKGYIGPVIVSALFSLAYVVRLTRTSTLDVLNQDYIRTARAKGLPEWKVLGKHALRNALLPVVTYIGPMFAALITGSFVVEKVFGIPGIGNLFTNSILNRDYTLIMGITVFFSVILVICILVVDILYVLIDPRIKYQ</sequence>
<dbReference type="PANTHER" id="PTHR43163">
    <property type="entry name" value="DIPEPTIDE TRANSPORT SYSTEM PERMEASE PROTEIN DPPB-RELATED"/>
    <property type="match status" value="1"/>
</dbReference>
<accession>A0A173QW48</accession>
<feature type="transmembrane region" description="Helical" evidence="7">
    <location>
        <begin position="130"/>
        <end position="152"/>
    </location>
</feature>
<evidence type="ECO:0000256" key="6">
    <source>
        <dbReference type="ARBA" id="ARBA00023136"/>
    </source>
</evidence>
<keyword evidence="6 7" id="KW-0472">Membrane</keyword>
<feature type="transmembrane region" description="Helical" evidence="7">
    <location>
        <begin position="96"/>
        <end position="118"/>
    </location>
</feature>